<dbReference type="EMBL" id="AP024329">
    <property type="protein sequence ID" value="BCQ33399.1"/>
    <property type="molecule type" value="Genomic_DNA"/>
</dbReference>
<dbReference type="RefSeq" id="WP_171148863.1">
    <property type="nucleotide sequence ID" value="NZ_AP024329.1"/>
</dbReference>
<dbReference type="Proteomes" id="UP000677515">
    <property type="component" value="Chromosome"/>
</dbReference>
<gene>
    <name evidence="1" type="ORF">ERHA53_07420</name>
</gene>
<reference evidence="1 2" key="1">
    <citation type="submission" date="2021-01" db="EMBL/GenBank/DDBJ databases">
        <title>Complete genome sequence of Erwinia rhapontici MAFF 311153.</title>
        <authorList>
            <person name="Morohoshi T."/>
            <person name="Someya N."/>
        </authorList>
    </citation>
    <scope>NUCLEOTIDE SEQUENCE [LARGE SCALE GENOMIC DNA]</scope>
    <source>
        <strain evidence="1 2">MAFF 311153</strain>
    </source>
</reference>
<sequence>MKKLFSLLVLAAAVLSLWWFMFRSPAHDPHYDAAACAAVDVLGTPTSEQDFADKIRTVIINENSSYSVKQVSYDERLGRSSIEKYQALSVEQKKAAAKDVASCIDVMNAAGY</sequence>
<protein>
    <submittedName>
        <fullName evidence="1">Uncharacterized protein</fullName>
    </submittedName>
</protein>
<name>A0ABM7MW82_ERWRD</name>
<accession>A0ABM7MW82</accession>
<evidence type="ECO:0000313" key="1">
    <source>
        <dbReference type="EMBL" id="BCQ33399.1"/>
    </source>
</evidence>
<proteinExistence type="predicted"/>
<evidence type="ECO:0000313" key="2">
    <source>
        <dbReference type="Proteomes" id="UP000677515"/>
    </source>
</evidence>
<keyword evidence="2" id="KW-1185">Reference proteome</keyword>
<organism evidence="1 2">
    <name type="scientific">Erwinia rhapontici</name>
    <name type="common">Pectobacterium rhapontici</name>
    <dbReference type="NCBI Taxonomy" id="55212"/>
    <lineage>
        <taxon>Bacteria</taxon>
        <taxon>Pseudomonadati</taxon>
        <taxon>Pseudomonadota</taxon>
        <taxon>Gammaproteobacteria</taxon>
        <taxon>Enterobacterales</taxon>
        <taxon>Erwiniaceae</taxon>
        <taxon>Erwinia</taxon>
    </lineage>
</organism>